<keyword evidence="1" id="KW-1133">Transmembrane helix</keyword>
<feature type="transmembrane region" description="Helical" evidence="1">
    <location>
        <begin position="73"/>
        <end position="91"/>
    </location>
</feature>
<dbReference type="AlphaFoldDB" id="A0A6A6EW06"/>
<keyword evidence="3" id="KW-1185">Reference proteome</keyword>
<protein>
    <submittedName>
        <fullName evidence="2">Uncharacterized protein</fullName>
    </submittedName>
</protein>
<keyword evidence="1" id="KW-0472">Membrane</keyword>
<proteinExistence type="predicted"/>
<dbReference type="Proteomes" id="UP000800200">
    <property type="component" value="Unassembled WGS sequence"/>
</dbReference>
<evidence type="ECO:0000313" key="2">
    <source>
        <dbReference type="EMBL" id="KAF2195182.1"/>
    </source>
</evidence>
<reference evidence="2" key="1">
    <citation type="journal article" date="2020" name="Stud. Mycol.">
        <title>101 Dothideomycetes genomes: a test case for predicting lifestyles and emergence of pathogens.</title>
        <authorList>
            <person name="Haridas S."/>
            <person name="Albert R."/>
            <person name="Binder M."/>
            <person name="Bloem J."/>
            <person name="Labutti K."/>
            <person name="Salamov A."/>
            <person name="Andreopoulos B."/>
            <person name="Baker S."/>
            <person name="Barry K."/>
            <person name="Bills G."/>
            <person name="Bluhm B."/>
            <person name="Cannon C."/>
            <person name="Castanera R."/>
            <person name="Culley D."/>
            <person name="Daum C."/>
            <person name="Ezra D."/>
            <person name="Gonzalez J."/>
            <person name="Henrissat B."/>
            <person name="Kuo A."/>
            <person name="Liang C."/>
            <person name="Lipzen A."/>
            <person name="Lutzoni F."/>
            <person name="Magnuson J."/>
            <person name="Mondo S."/>
            <person name="Nolan M."/>
            <person name="Ohm R."/>
            <person name="Pangilinan J."/>
            <person name="Park H.-J."/>
            <person name="Ramirez L."/>
            <person name="Alfaro M."/>
            <person name="Sun H."/>
            <person name="Tritt A."/>
            <person name="Yoshinaga Y."/>
            <person name="Zwiers L.-H."/>
            <person name="Turgeon B."/>
            <person name="Goodwin S."/>
            <person name="Spatafora J."/>
            <person name="Crous P."/>
            <person name="Grigoriev I."/>
        </authorList>
    </citation>
    <scope>NUCLEOTIDE SEQUENCE</scope>
    <source>
        <strain evidence="2">CBS 207.26</strain>
    </source>
</reference>
<evidence type="ECO:0000256" key="1">
    <source>
        <dbReference type="SAM" id="Phobius"/>
    </source>
</evidence>
<organism evidence="2 3">
    <name type="scientific">Zopfia rhizophila CBS 207.26</name>
    <dbReference type="NCBI Taxonomy" id="1314779"/>
    <lineage>
        <taxon>Eukaryota</taxon>
        <taxon>Fungi</taxon>
        <taxon>Dikarya</taxon>
        <taxon>Ascomycota</taxon>
        <taxon>Pezizomycotina</taxon>
        <taxon>Dothideomycetes</taxon>
        <taxon>Dothideomycetes incertae sedis</taxon>
        <taxon>Zopfiaceae</taxon>
        <taxon>Zopfia</taxon>
    </lineage>
</organism>
<sequence length="93" mass="10295">MRSDVTQLKRRRVERTGQAGWAVNTQRMACIVVIDQGGVPVRDRLWARAIATLDSQAFASPSRASMHFLAVKLFTRPFILVIGVASLPAAIQF</sequence>
<evidence type="ECO:0000313" key="3">
    <source>
        <dbReference type="Proteomes" id="UP000800200"/>
    </source>
</evidence>
<keyword evidence="1" id="KW-0812">Transmembrane</keyword>
<name>A0A6A6EW06_9PEZI</name>
<gene>
    <name evidence="2" type="ORF">K469DRAFT_698748</name>
</gene>
<accession>A0A6A6EW06</accession>
<dbReference type="EMBL" id="ML994610">
    <property type="protein sequence ID" value="KAF2195182.1"/>
    <property type="molecule type" value="Genomic_DNA"/>
</dbReference>